<evidence type="ECO:0000313" key="3">
    <source>
        <dbReference type="Proteomes" id="UP000694557"/>
    </source>
</evidence>
<protein>
    <recommendedName>
        <fullName evidence="1">Neurotransmitter-gated ion-channel ligand-binding domain-containing protein</fullName>
    </recommendedName>
</protein>
<reference evidence="2" key="2">
    <citation type="submission" date="2025-09" db="UniProtKB">
        <authorList>
            <consortium name="Ensembl"/>
        </authorList>
    </citation>
    <scope>IDENTIFICATION</scope>
</reference>
<evidence type="ECO:0000313" key="2">
    <source>
        <dbReference type="Ensembl" id="ENSOKIP00005083310.1"/>
    </source>
</evidence>
<dbReference type="GO" id="GO:0016020">
    <property type="term" value="C:membrane"/>
    <property type="evidence" value="ECO:0007669"/>
    <property type="project" value="InterPro"/>
</dbReference>
<dbReference type="AlphaFoldDB" id="A0A8C7J4P3"/>
<sequence length="68" mass="7888">ALLRNRKPILDLILDWRCGLCAESEERLLKWLLSRERYNKLIRPASNQFEPVTIKLQVSLAQLISVVG</sequence>
<dbReference type="GeneTree" id="ENSGT00970000197309"/>
<feature type="domain" description="Neurotransmitter-gated ion-channel ligand-binding" evidence="1">
    <location>
        <begin position="25"/>
        <end position="66"/>
    </location>
</feature>
<dbReference type="SUPFAM" id="SSF63712">
    <property type="entry name" value="Nicotinic receptor ligand binding domain-like"/>
    <property type="match status" value="1"/>
</dbReference>
<dbReference type="InterPro" id="IPR006202">
    <property type="entry name" value="Neur_chan_lig-bd"/>
</dbReference>
<keyword evidence="3" id="KW-1185">Reference proteome</keyword>
<reference evidence="2" key="1">
    <citation type="submission" date="2025-08" db="UniProtKB">
        <authorList>
            <consortium name="Ensembl"/>
        </authorList>
    </citation>
    <scope>IDENTIFICATION</scope>
</reference>
<dbReference type="Proteomes" id="UP000694557">
    <property type="component" value="Unassembled WGS sequence"/>
</dbReference>
<dbReference type="Ensembl" id="ENSOKIT00005088923.1">
    <property type="protein sequence ID" value="ENSOKIP00005083310.1"/>
    <property type="gene ID" value="ENSOKIG00005036137.1"/>
</dbReference>
<evidence type="ECO:0000259" key="1">
    <source>
        <dbReference type="Pfam" id="PF02931"/>
    </source>
</evidence>
<dbReference type="Pfam" id="PF02931">
    <property type="entry name" value="Neur_chan_LBD"/>
    <property type="match status" value="1"/>
</dbReference>
<dbReference type="InterPro" id="IPR036734">
    <property type="entry name" value="Neur_chan_lig-bd_sf"/>
</dbReference>
<dbReference type="Gene3D" id="2.70.170.10">
    <property type="entry name" value="Neurotransmitter-gated ion-channel ligand-binding domain"/>
    <property type="match status" value="1"/>
</dbReference>
<dbReference type="GO" id="GO:0005230">
    <property type="term" value="F:extracellular ligand-gated monoatomic ion channel activity"/>
    <property type="evidence" value="ECO:0007669"/>
    <property type="project" value="InterPro"/>
</dbReference>
<name>A0A8C7J4P3_ONCKI</name>
<accession>A0A8C7J4P3</accession>
<organism evidence="2 3">
    <name type="scientific">Oncorhynchus kisutch</name>
    <name type="common">Coho salmon</name>
    <name type="synonym">Salmo kisutch</name>
    <dbReference type="NCBI Taxonomy" id="8019"/>
    <lineage>
        <taxon>Eukaryota</taxon>
        <taxon>Metazoa</taxon>
        <taxon>Chordata</taxon>
        <taxon>Craniata</taxon>
        <taxon>Vertebrata</taxon>
        <taxon>Euteleostomi</taxon>
        <taxon>Actinopterygii</taxon>
        <taxon>Neopterygii</taxon>
        <taxon>Teleostei</taxon>
        <taxon>Protacanthopterygii</taxon>
        <taxon>Salmoniformes</taxon>
        <taxon>Salmonidae</taxon>
        <taxon>Salmoninae</taxon>
        <taxon>Oncorhynchus</taxon>
    </lineage>
</organism>
<proteinExistence type="predicted"/>